<gene>
    <name evidence="11" type="primary">LOC106113836</name>
</gene>
<protein>
    <recommendedName>
        <fullName evidence="9">V-type proton ATPase subunit a</fullName>
    </recommendedName>
</protein>
<evidence type="ECO:0000256" key="7">
    <source>
        <dbReference type="ARBA" id="ARBA00023065"/>
    </source>
</evidence>
<dbReference type="GO" id="GO:0000220">
    <property type="term" value="C:vacuolar proton-transporting V-type ATPase, V0 domain"/>
    <property type="evidence" value="ECO:0007669"/>
    <property type="project" value="InterPro"/>
</dbReference>
<dbReference type="Pfam" id="PF01496">
    <property type="entry name" value="V_ATPase_I"/>
    <property type="match status" value="1"/>
</dbReference>
<dbReference type="PANTHER" id="PTHR11629:SF61">
    <property type="entry name" value="V-TYPE PROTON ATPASE SUBUNIT A"/>
    <property type="match status" value="1"/>
</dbReference>
<dbReference type="InterPro" id="IPR002490">
    <property type="entry name" value="V-ATPase_116kDa_su"/>
</dbReference>
<feature type="coiled-coil region" evidence="10">
    <location>
        <begin position="94"/>
        <end position="121"/>
    </location>
</feature>
<evidence type="ECO:0000256" key="5">
    <source>
        <dbReference type="ARBA" id="ARBA00022781"/>
    </source>
</evidence>
<dbReference type="GO" id="GO:0005886">
    <property type="term" value="C:plasma membrane"/>
    <property type="evidence" value="ECO:0007669"/>
    <property type="project" value="TreeGrafter"/>
</dbReference>
<dbReference type="GO" id="GO:0007035">
    <property type="term" value="P:vacuolar acidification"/>
    <property type="evidence" value="ECO:0007669"/>
    <property type="project" value="TreeGrafter"/>
</dbReference>
<comment type="similarity">
    <text evidence="2 9">Belongs to the V-ATPase 116 kDa subunit family.</text>
</comment>
<evidence type="ECO:0000256" key="4">
    <source>
        <dbReference type="ARBA" id="ARBA00022692"/>
    </source>
</evidence>
<dbReference type="PIRSF" id="PIRSF001293">
    <property type="entry name" value="ATP6V0A1"/>
    <property type="match status" value="1"/>
</dbReference>
<feature type="transmembrane region" description="Helical" evidence="9">
    <location>
        <begin position="766"/>
        <end position="791"/>
    </location>
</feature>
<comment type="function">
    <text evidence="9">Essential component of the vacuolar proton pump (V-ATPase), a multimeric enzyme that catalyzes the translocation of protons across the membranes. Required for assembly and activity of the V-ATPase.</text>
</comment>
<keyword evidence="5 9" id="KW-0375">Hydrogen ion transport</keyword>
<evidence type="ECO:0000256" key="3">
    <source>
        <dbReference type="ARBA" id="ARBA00022448"/>
    </source>
</evidence>
<evidence type="ECO:0000256" key="10">
    <source>
        <dbReference type="SAM" id="Coils"/>
    </source>
</evidence>
<reference evidence="11" key="1">
    <citation type="submission" date="2025-08" db="UniProtKB">
        <authorList>
            <consortium name="RefSeq"/>
        </authorList>
    </citation>
    <scope>IDENTIFICATION</scope>
</reference>
<dbReference type="Proteomes" id="UP000694872">
    <property type="component" value="Unplaced"/>
</dbReference>
<dbReference type="InterPro" id="IPR026028">
    <property type="entry name" value="V-type_ATPase_116kDa_su_euka"/>
</dbReference>
<dbReference type="PANTHER" id="PTHR11629">
    <property type="entry name" value="VACUOLAR PROTON ATPASES"/>
    <property type="match status" value="1"/>
</dbReference>
<feature type="transmembrane region" description="Helical" evidence="9">
    <location>
        <begin position="389"/>
        <end position="421"/>
    </location>
</feature>
<name>A0AAJ7E4F3_PAPXU</name>
<evidence type="ECO:0000256" key="8">
    <source>
        <dbReference type="ARBA" id="ARBA00023136"/>
    </source>
</evidence>
<evidence type="ECO:0000256" key="9">
    <source>
        <dbReference type="RuleBase" id="RU361189"/>
    </source>
</evidence>
<dbReference type="GO" id="GO:0046961">
    <property type="term" value="F:proton-transporting ATPase activity, rotational mechanism"/>
    <property type="evidence" value="ECO:0007669"/>
    <property type="project" value="InterPro"/>
</dbReference>
<organism evidence="11">
    <name type="scientific">Papilio xuthus</name>
    <name type="common">Asian swallowtail butterfly</name>
    <dbReference type="NCBI Taxonomy" id="66420"/>
    <lineage>
        <taxon>Eukaryota</taxon>
        <taxon>Metazoa</taxon>
        <taxon>Ecdysozoa</taxon>
        <taxon>Arthropoda</taxon>
        <taxon>Hexapoda</taxon>
        <taxon>Insecta</taxon>
        <taxon>Pterygota</taxon>
        <taxon>Neoptera</taxon>
        <taxon>Endopterygota</taxon>
        <taxon>Lepidoptera</taxon>
        <taxon>Glossata</taxon>
        <taxon>Ditrysia</taxon>
        <taxon>Papilionoidea</taxon>
        <taxon>Papilionidae</taxon>
        <taxon>Papilioninae</taxon>
        <taxon>Papilio</taxon>
    </lineage>
</organism>
<feature type="transmembrane region" description="Helical" evidence="9">
    <location>
        <begin position="527"/>
        <end position="550"/>
    </location>
</feature>
<feature type="transmembrane region" description="Helical" evidence="9">
    <location>
        <begin position="441"/>
        <end position="461"/>
    </location>
</feature>
<evidence type="ECO:0000256" key="2">
    <source>
        <dbReference type="ARBA" id="ARBA00009904"/>
    </source>
</evidence>
<dbReference type="GeneID" id="106113836"/>
<dbReference type="GO" id="GO:0051117">
    <property type="term" value="F:ATPase binding"/>
    <property type="evidence" value="ECO:0007669"/>
    <property type="project" value="TreeGrafter"/>
</dbReference>
<keyword evidence="4 9" id="KW-0812">Transmembrane</keyword>
<keyword evidence="3 9" id="KW-0813">Transport</keyword>
<evidence type="ECO:0000313" key="11">
    <source>
        <dbReference type="RefSeq" id="XP_013162305.1"/>
    </source>
</evidence>
<comment type="subcellular location">
    <subcellularLocation>
        <location evidence="1">Membrane</location>
        <topology evidence="1">Multi-pass membrane protein</topology>
    </subcellularLocation>
</comment>
<feature type="transmembrane region" description="Helical" evidence="9">
    <location>
        <begin position="638"/>
        <end position="658"/>
    </location>
</feature>
<keyword evidence="6 9" id="KW-1133">Transmembrane helix</keyword>
<dbReference type="RefSeq" id="XP_013162305.1">
    <property type="nucleotide sequence ID" value="XM_013306851.1"/>
</dbReference>
<proteinExistence type="inferred from homology"/>
<dbReference type="AlphaFoldDB" id="A0AAJ7E4F3"/>
<feature type="transmembrane region" description="Helical" evidence="9">
    <location>
        <begin position="556"/>
        <end position="580"/>
    </location>
</feature>
<accession>A0AAJ7E4F3</accession>
<keyword evidence="8 9" id="KW-0472">Membrane</keyword>
<evidence type="ECO:0000256" key="6">
    <source>
        <dbReference type="ARBA" id="ARBA00022989"/>
    </source>
</evidence>
<evidence type="ECO:0000256" key="1">
    <source>
        <dbReference type="ARBA" id="ARBA00004141"/>
    </source>
</evidence>
<sequence>MTGMVRSEEMVLCDVYLQPEAAFDIVSRFGEMGCLQFLDANPDVKPYERNYVAEVCRCAEMERRLRYMEGEMRKDSIKIPGLDHDPPALQPHEMSQFENSLEKWEADIVDMSENQTNLLNNYLELREMSYLLTQIGPLLGDAELSPDTLLSRKGGGETATAGRLAVLSGVVHRNRSYPFQMMLWRVSRGNIYYRQASEDAILLDPSTGKDIRKVAFLAICQGEQLSSRMEKVCSGFRVNIYPCPETKDERLMMTMKLHTRVSDLEQVIKKTKYHRCKALRTVGKRWALWMMQVRKSKSIYHTMNMFSLDITKNCLIGQCWVPKSDLERVNVVLAEVSAKIGTNVPSFISKTETTEVPPTYFRTNRFTNGFQTLINAYGDSKYRELNPGLYTVITFPFLFAIMFGDFGHGCILILFSGWMILTEKKHMGIPSGNEIWNIMFGGRYVIFLMGIFSAILGILYNDIFSKHVYLMESYWKNTFTLSDIQASPYITLDPALDTNPPYAFGVDPFWGFATNSIMNGNSMKMKMSIIIGIVHMIFGLTLSLFNHLYFKRYYAIYLQFIPQVLFLCCIFMWLVILIYMKWFMFSGKATDVKRGPGCAPLILILFIDMALFTTSKPVDKDCDAYMFESQQSLQKCLLIIALLCVPILFFGTPFYIYAKNQKKRKELMKSGIHSKFRKYQHRGTVSKSEERMKAEIAKYSVPLGEILIHQAIHSIEFTLSTVSHTASYLRLWALSLAHQQLSKMLWSMIMAKLALKDHTSLAPVKIFAIFAVWAVFTVSILVVMEGLSAFLHTLRLHWVEFMSKFFEGEGYCFRPFNFKELYTKDKDSGPEASCKKRTVVDI</sequence>
<keyword evidence="7 9" id="KW-0406">Ion transport</keyword>
<keyword evidence="10" id="KW-0175">Coiled coil</keyword>
<dbReference type="KEGG" id="pxu:106113836"/>